<reference evidence="1 2" key="1">
    <citation type="journal article" date="2015" name="Genome Biol. Evol.">
        <title>Comparative Genomics of a Bacterivorous Green Alga Reveals Evolutionary Causalities and Consequences of Phago-Mixotrophic Mode of Nutrition.</title>
        <authorList>
            <person name="Burns J.A."/>
            <person name="Paasch A."/>
            <person name="Narechania A."/>
            <person name="Kim E."/>
        </authorList>
    </citation>
    <scope>NUCLEOTIDE SEQUENCE [LARGE SCALE GENOMIC DNA]</scope>
    <source>
        <strain evidence="1 2">PLY_AMNH</strain>
    </source>
</reference>
<name>A0AAE0G0S7_9CHLO</name>
<evidence type="ECO:0000313" key="2">
    <source>
        <dbReference type="Proteomes" id="UP001190700"/>
    </source>
</evidence>
<organism evidence="1 2">
    <name type="scientific">Cymbomonas tetramitiformis</name>
    <dbReference type="NCBI Taxonomy" id="36881"/>
    <lineage>
        <taxon>Eukaryota</taxon>
        <taxon>Viridiplantae</taxon>
        <taxon>Chlorophyta</taxon>
        <taxon>Pyramimonadophyceae</taxon>
        <taxon>Pyramimonadales</taxon>
        <taxon>Pyramimonadaceae</taxon>
        <taxon>Cymbomonas</taxon>
    </lineage>
</organism>
<gene>
    <name evidence="1" type="ORF">CYMTET_22247</name>
</gene>
<dbReference type="EMBL" id="LGRX02011060">
    <property type="protein sequence ID" value="KAK3269307.1"/>
    <property type="molecule type" value="Genomic_DNA"/>
</dbReference>
<evidence type="ECO:0000313" key="1">
    <source>
        <dbReference type="EMBL" id="KAK3269307.1"/>
    </source>
</evidence>
<protein>
    <submittedName>
        <fullName evidence="1">Uncharacterized protein</fullName>
    </submittedName>
</protein>
<keyword evidence="2" id="KW-1185">Reference proteome</keyword>
<accession>A0AAE0G0S7</accession>
<comment type="caution">
    <text evidence="1">The sequence shown here is derived from an EMBL/GenBank/DDBJ whole genome shotgun (WGS) entry which is preliminary data.</text>
</comment>
<dbReference type="Proteomes" id="UP001190700">
    <property type="component" value="Unassembled WGS sequence"/>
</dbReference>
<sequence>MWTESPVPSDEEQVHAATFEYRKLCLAEIGGGRKRAKGQTPVQRLRVAPRPPDVRWIADGAPPGNYHDYTRPMIRASTGKICDYQRGLKPSTQISVMFCPQGRRRVMHLKRVDVTLPYVWMWRSPMCGPGGVRYALHVAAEKGSGL</sequence>
<dbReference type="AlphaFoldDB" id="A0AAE0G0S7"/>
<proteinExistence type="predicted"/>